<dbReference type="AlphaFoldDB" id="A0A4S8LNR5"/>
<dbReference type="Pfam" id="PF20231">
    <property type="entry name" value="DUF6589"/>
    <property type="match status" value="1"/>
</dbReference>
<evidence type="ECO:0000259" key="1">
    <source>
        <dbReference type="Pfam" id="PF20231"/>
    </source>
</evidence>
<dbReference type="Proteomes" id="UP000297245">
    <property type="component" value="Unassembled WGS sequence"/>
</dbReference>
<feature type="domain" description="DUF6589" evidence="1">
    <location>
        <begin position="56"/>
        <end position="186"/>
    </location>
</feature>
<evidence type="ECO:0000313" key="2">
    <source>
        <dbReference type="EMBL" id="THU91012.1"/>
    </source>
</evidence>
<name>A0A4S8LNR5_DENBC</name>
<gene>
    <name evidence="2" type="ORF">K435DRAFT_863797</name>
</gene>
<sequence>MDTPCSTPAQNADVIENLVMKQGGIGNPHDPGLADKAKPLCAIDNHVVILYGDLSRKTPSRRFNNVVYSFSLFHVKMAAADAVWRTFIEPSKSRNESDVFSLMVDVKILRPRETVKISTKPGFRQMHEVILHDRISLNDFTTRKPSWALLRDVAAKIAVKYVTRLDFPKVWRKPVEKQDQINENMLF</sequence>
<reference evidence="2 3" key="1">
    <citation type="journal article" date="2019" name="Nat. Ecol. Evol.">
        <title>Megaphylogeny resolves global patterns of mushroom evolution.</title>
        <authorList>
            <person name="Varga T."/>
            <person name="Krizsan K."/>
            <person name="Foldi C."/>
            <person name="Dima B."/>
            <person name="Sanchez-Garcia M."/>
            <person name="Sanchez-Ramirez S."/>
            <person name="Szollosi G.J."/>
            <person name="Szarkandi J.G."/>
            <person name="Papp V."/>
            <person name="Albert L."/>
            <person name="Andreopoulos W."/>
            <person name="Angelini C."/>
            <person name="Antonin V."/>
            <person name="Barry K.W."/>
            <person name="Bougher N.L."/>
            <person name="Buchanan P."/>
            <person name="Buyck B."/>
            <person name="Bense V."/>
            <person name="Catcheside P."/>
            <person name="Chovatia M."/>
            <person name="Cooper J."/>
            <person name="Damon W."/>
            <person name="Desjardin D."/>
            <person name="Finy P."/>
            <person name="Geml J."/>
            <person name="Haridas S."/>
            <person name="Hughes K."/>
            <person name="Justo A."/>
            <person name="Karasinski D."/>
            <person name="Kautmanova I."/>
            <person name="Kiss B."/>
            <person name="Kocsube S."/>
            <person name="Kotiranta H."/>
            <person name="LaButti K.M."/>
            <person name="Lechner B.E."/>
            <person name="Liimatainen K."/>
            <person name="Lipzen A."/>
            <person name="Lukacs Z."/>
            <person name="Mihaltcheva S."/>
            <person name="Morgado L.N."/>
            <person name="Niskanen T."/>
            <person name="Noordeloos M.E."/>
            <person name="Ohm R.A."/>
            <person name="Ortiz-Santana B."/>
            <person name="Ovrebo C."/>
            <person name="Racz N."/>
            <person name="Riley R."/>
            <person name="Savchenko A."/>
            <person name="Shiryaev A."/>
            <person name="Soop K."/>
            <person name="Spirin V."/>
            <person name="Szebenyi C."/>
            <person name="Tomsovsky M."/>
            <person name="Tulloss R.E."/>
            <person name="Uehling J."/>
            <person name="Grigoriev I.V."/>
            <person name="Vagvolgyi C."/>
            <person name="Papp T."/>
            <person name="Martin F.M."/>
            <person name="Miettinen O."/>
            <person name="Hibbett D.S."/>
            <person name="Nagy L.G."/>
        </authorList>
    </citation>
    <scope>NUCLEOTIDE SEQUENCE [LARGE SCALE GENOMIC DNA]</scope>
    <source>
        <strain evidence="2 3">CBS 962.96</strain>
    </source>
</reference>
<accession>A0A4S8LNR5</accession>
<proteinExistence type="predicted"/>
<keyword evidence="3" id="KW-1185">Reference proteome</keyword>
<protein>
    <recommendedName>
        <fullName evidence="1">DUF6589 domain-containing protein</fullName>
    </recommendedName>
</protein>
<dbReference type="EMBL" id="ML179318">
    <property type="protein sequence ID" value="THU91012.1"/>
    <property type="molecule type" value="Genomic_DNA"/>
</dbReference>
<dbReference type="OrthoDB" id="4743193at2759"/>
<dbReference type="InterPro" id="IPR046496">
    <property type="entry name" value="DUF6589"/>
</dbReference>
<evidence type="ECO:0000313" key="3">
    <source>
        <dbReference type="Proteomes" id="UP000297245"/>
    </source>
</evidence>
<organism evidence="2 3">
    <name type="scientific">Dendrothele bispora (strain CBS 962.96)</name>
    <dbReference type="NCBI Taxonomy" id="1314807"/>
    <lineage>
        <taxon>Eukaryota</taxon>
        <taxon>Fungi</taxon>
        <taxon>Dikarya</taxon>
        <taxon>Basidiomycota</taxon>
        <taxon>Agaricomycotina</taxon>
        <taxon>Agaricomycetes</taxon>
        <taxon>Agaricomycetidae</taxon>
        <taxon>Agaricales</taxon>
        <taxon>Agaricales incertae sedis</taxon>
        <taxon>Dendrothele</taxon>
    </lineage>
</organism>